<feature type="region of interest" description="Disordered" evidence="2">
    <location>
        <begin position="93"/>
        <end position="112"/>
    </location>
</feature>
<evidence type="ECO:0000313" key="4">
    <source>
        <dbReference type="Proteomes" id="UP000298513"/>
    </source>
</evidence>
<comment type="caution">
    <text evidence="3">The sequence shown here is derived from an EMBL/GenBank/DDBJ whole genome shotgun (WGS) entry which is preliminary data.</text>
</comment>
<dbReference type="Proteomes" id="UP000298513">
    <property type="component" value="Unassembled WGS sequence"/>
</dbReference>
<keyword evidence="1" id="KW-0175">Coiled coil</keyword>
<dbReference type="AlphaFoldDB" id="A0A4Z1D3G8"/>
<keyword evidence="4" id="KW-1185">Reference proteome</keyword>
<feature type="region of interest" description="Disordered" evidence="2">
    <location>
        <begin position="1"/>
        <end position="21"/>
    </location>
</feature>
<name>A0A4Z1D3G8_STRGP</name>
<sequence>MTELSTTGATEAAAPRNALTQRHFDLKHEFYERVRARGETPDSEKRLRARIVKLKEQHAADLEEIKELKIANEALVRALHQQQMENRQLRQLIAEPDPRVRALHQPRSPARP</sequence>
<dbReference type="RefSeq" id="WP_135794133.1">
    <property type="nucleotide sequence ID" value="NZ_BNBQ01000001.1"/>
</dbReference>
<feature type="coiled-coil region" evidence="1">
    <location>
        <begin position="51"/>
        <end position="92"/>
    </location>
</feature>
<protein>
    <submittedName>
        <fullName evidence="3">Uncharacterized protein</fullName>
    </submittedName>
</protein>
<evidence type="ECO:0000256" key="2">
    <source>
        <dbReference type="SAM" id="MobiDB-lite"/>
    </source>
</evidence>
<reference evidence="3 4" key="1">
    <citation type="submission" date="2019-04" db="EMBL/GenBank/DDBJ databases">
        <title>Streptomyces sp. nov. Bv016 isolated from bark of Buahinia variegata.</title>
        <authorList>
            <person name="Kanchanasin P."/>
            <person name="Tanasupawat S."/>
            <person name="Yuki M."/>
            <person name="Kudo T."/>
        </authorList>
    </citation>
    <scope>NUCLEOTIDE SEQUENCE [LARGE SCALE GENOMIC DNA]</scope>
    <source>
        <strain evidence="3 4">JCM 4765</strain>
    </source>
</reference>
<dbReference type="GeneID" id="91529268"/>
<organism evidence="3 4">
    <name type="scientific">Streptomyces griseoluteus</name>
    <dbReference type="NCBI Taxonomy" id="29306"/>
    <lineage>
        <taxon>Bacteria</taxon>
        <taxon>Bacillati</taxon>
        <taxon>Actinomycetota</taxon>
        <taxon>Actinomycetes</taxon>
        <taxon>Kitasatosporales</taxon>
        <taxon>Streptomycetaceae</taxon>
        <taxon>Streptomyces</taxon>
    </lineage>
</organism>
<evidence type="ECO:0000256" key="1">
    <source>
        <dbReference type="SAM" id="Coils"/>
    </source>
</evidence>
<dbReference type="EMBL" id="SRRU01000012">
    <property type="protein sequence ID" value="TGN76157.1"/>
    <property type="molecule type" value="Genomic_DNA"/>
</dbReference>
<accession>A0A4Z1D3G8</accession>
<proteinExistence type="predicted"/>
<gene>
    <name evidence="3" type="ORF">E5082_28590</name>
</gene>
<evidence type="ECO:0000313" key="3">
    <source>
        <dbReference type="EMBL" id="TGN76157.1"/>
    </source>
</evidence>